<dbReference type="SUPFAM" id="SSF55120">
    <property type="entry name" value="Pseudouridine synthase"/>
    <property type="match status" value="1"/>
</dbReference>
<dbReference type="AlphaFoldDB" id="A0AAD2PY78"/>
<sequence>MLQRTREAVQERVNLVHRLDRGASGCLLLTLAKSDEEDLDATASLQEAMTNATKTYVALVRGEGRINGRDLKSEGWFEVDRPIKDESGNLNNATTMFRFVAGQDNDSGNLDRARASIVLARPKTGRWHQIRRHLNGLSHPIIGDSSHGNSQTNREWRNERGLPPERTCLHLLTLELPAKEMFPSGIKAFCPLADDMMSLLEIQLPDVLSKAQQILKEEEGIELTSSQGVLSEVIPIQLTVQV</sequence>
<dbReference type="InterPro" id="IPR006145">
    <property type="entry name" value="PsdUridine_synth_RsuA/RluA"/>
</dbReference>
<comment type="caution">
    <text evidence="4">The sequence shown here is derived from an EMBL/GenBank/DDBJ whole genome shotgun (WGS) entry which is preliminary data.</text>
</comment>
<dbReference type="PANTHER" id="PTHR21600:SF87">
    <property type="entry name" value="RNA PSEUDOURIDYLATE SYNTHASE DOMAIN-CONTAINING PROTEIN 1"/>
    <property type="match status" value="1"/>
</dbReference>
<evidence type="ECO:0000256" key="2">
    <source>
        <dbReference type="SAM" id="MobiDB-lite"/>
    </source>
</evidence>
<proteinExistence type="inferred from homology"/>
<keyword evidence="5" id="KW-1185">Reference proteome</keyword>
<dbReference type="Pfam" id="PF00849">
    <property type="entry name" value="PseudoU_synth_2"/>
    <property type="match status" value="1"/>
</dbReference>
<dbReference type="GO" id="GO:0009982">
    <property type="term" value="F:pseudouridine synthase activity"/>
    <property type="evidence" value="ECO:0007669"/>
    <property type="project" value="InterPro"/>
</dbReference>
<evidence type="ECO:0000256" key="1">
    <source>
        <dbReference type="ARBA" id="ARBA00010876"/>
    </source>
</evidence>
<dbReference type="InterPro" id="IPR050188">
    <property type="entry name" value="RluA_PseudoU_synthase"/>
</dbReference>
<name>A0AAD2PY78_9STRA</name>
<dbReference type="GO" id="GO:0003723">
    <property type="term" value="F:RNA binding"/>
    <property type="evidence" value="ECO:0007669"/>
    <property type="project" value="InterPro"/>
</dbReference>
<organism evidence="4 5">
    <name type="scientific">Cylindrotheca closterium</name>
    <dbReference type="NCBI Taxonomy" id="2856"/>
    <lineage>
        <taxon>Eukaryota</taxon>
        <taxon>Sar</taxon>
        <taxon>Stramenopiles</taxon>
        <taxon>Ochrophyta</taxon>
        <taxon>Bacillariophyta</taxon>
        <taxon>Bacillariophyceae</taxon>
        <taxon>Bacillariophycidae</taxon>
        <taxon>Bacillariales</taxon>
        <taxon>Bacillariaceae</taxon>
        <taxon>Cylindrotheca</taxon>
    </lineage>
</organism>
<protein>
    <recommendedName>
        <fullName evidence="3">Pseudouridine synthase RsuA/RluA-like domain-containing protein</fullName>
    </recommendedName>
</protein>
<feature type="region of interest" description="Disordered" evidence="2">
    <location>
        <begin position="138"/>
        <end position="160"/>
    </location>
</feature>
<evidence type="ECO:0000313" key="4">
    <source>
        <dbReference type="EMBL" id="CAJ1969194.1"/>
    </source>
</evidence>
<dbReference type="GO" id="GO:0000455">
    <property type="term" value="P:enzyme-directed rRNA pseudouridine synthesis"/>
    <property type="evidence" value="ECO:0007669"/>
    <property type="project" value="TreeGrafter"/>
</dbReference>
<dbReference type="InterPro" id="IPR020103">
    <property type="entry name" value="PsdUridine_synth_cat_dom_sf"/>
</dbReference>
<dbReference type="EMBL" id="CAKOGP040002424">
    <property type="protein sequence ID" value="CAJ1969194.1"/>
    <property type="molecule type" value="Genomic_DNA"/>
</dbReference>
<feature type="domain" description="Pseudouridine synthase RsuA/RluA-like" evidence="3">
    <location>
        <begin position="3"/>
        <end position="135"/>
    </location>
</feature>
<accession>A0AAD2PY78</accession>
<evidence type="ECO:0000259" key="3">
    <source>
        <dbReference type="Pfam" id="PF00849"/>
    </source>
</evidence>
<dbReference type="Gene3D" id="3.30.2350.10">
    <property type="entry name" value="Pseudouridine synthase"/>
    <property type="match status" value="1"/>
</dbReference>
<comment type="similarity">
    <text evidence="1">Belongs to the pseudouridine synthase RluA family.</text>
</comment>
<dbReference type="PANTHER" id="PTHR21600">
    <property type="entry name" value="MITOCHONDRIAL RNA PSEUDOURIDINE SYNTHASE"/>
    <property type="match status" value="1"/>
</dbReference>
<gene>
    <name evidence="4" type="ORF">CYCCA115_LOCUS23583</name>
</gene>
<evidence type="ECO:0000313" key="5">
    <source>
        <dbReference type="Proteomes" id="UP001295423"/>
    </source>
</evidence>
<dbReference type="Proteomes" id="UP001295423">
    <property type="component" value="Unassembled WGS sequence"/>
</dbReference>
<reference evidence="4" key="1">
    <citation type="submission" date="2023-08" db="EMBL/GenBank/DDBJ databases">
        <authorList>
            <person name="Audoor S."/>
            <person name="Bilcke G."/>
        </authorList>
    </citation>
    <scope>NUCLEOTIDE SEQUENCE</scope>
</reference>